<sequence length="219" mass="25694">EHMNDVHDNYRNVRKICVRINSIDNADDKSGYQQLQRYKNVNILYLDRNCLSLAHVMYLDYLITWSNVKKIMFDDALMVYGAIPSNVLLESIKRVMNTLETMQLDAQNLIELFDNKEIKLDKVEYIKITRNDDDCHPITFKFTQQLCDLLPKLKQLHICSIRSSDEALLIISSFHQQLTYIQLRSGFELFTKDFLVNLEDNTLRCRIDYNGLGLSVWCG</sequence>
<dbReference type="Proteomes" id="UP000677228">
    <property type="component" value="Unassembled WGS sequence"/>
</dbReference>
<dbReference type="EMBL" id="CAJNOK010044377">
    <property type="protein sequence ID" value="CAF1574234.1"/>
    <property type="molecule type" value="Genomic_DNA"/>
</dbReference>
<comment type="caution">
    <text evidence="2">The sequence shown here is derived from an EMBL/GenBank/DDBJ whole genome shotgun (WGS) entry which is preliminary data.</text>
</comment>
<dbReference type="Proteomes" id="UP000682733">
    <property type="component" value="Unassembled WGS sequence"/>
</dbReference>
<name>A0A8S2V3W6_9BILA</name>
<gene>
    <name evidence="1" type="ORF">OVA965_LOCUS40551</name>
    <name evidence="2" type="ORF">TMI583_LOCUS42006</name>
</gene>
<accession>A0A8S2V3W6</accession>
<dbReference type="SUPFAM" id="SSF52047">
    <property type="entry name" value="RNI-like"/>
    <property type="match status" value="1"/>
</dbReference>
<evidence type="ECO:0000313" key="1">
    <source>
        <dbReference type="EMBL" id="CAF1574234.1"/>
    </source>
</evidence>
<evidence type="ECO:0000313" key="3">
    <source>
        <dbReference type="Proteomes" id="UP000682733"/>
    </source>
</evidence>
<protein>
    <submittedName>
        <fullName evidence="2">Uncharacterized protein</fullName>
    </submittedName>
</protein>
<evidence type="ECO:0000313" key="2">
    <source>
        <dbReference type="EMBL" id="CAF4370178.1"/>
    </source>
</evidence>
<dbReference type="EMBL" id="CAJOBA010067263">
    <property type="protein sequence ID" value="CAF4370178.1"/>
    <property type="molecule type" value="Genomic_DNA"/>
</dbReference>
<dbReference type="AlphaFoldDB" id="A0A8S2V3W6"/>
<reference evidence="2" key="1">
    <citation type="submission" date="2021-02" db="EMBL/GenBank/DDBJ databases">
        <authorList>
            <person name="Nowell W R."/>
        </authorList>
    </citation>
    <scope>NUCLEOTIDE SEQUENCE</scope>
</reference>
<organism evidence="2 3">
    <name type="scientific">Didymodactylos carnosus</name>
    <dbReference type="NCBI Taxonomy" id="1234261"/>
    <lineage>
        <taxon>Eukaryota</taxon>
        <taxon>Metazoa</taxon>
        <taxon>Spiralia</taxon>
        <taxon>Gnathifera</taxon>
        <taxon>Rotifera</taxon>
        <taxon>Eurotatoria</taxon>
        <taxon>Bdelloidea</taxon>
        <taxon>Philodinida</taxon>
        <taxon>Philodinidae</taxon>
        <taxon>Didymodactylos</taxon>
    </lineage>
</organism>
<proteinExistence type="predicted"/>
<feature type="non-terminal residue" evidence="2">
    <location>
        <position position="1"/>
    </location>
</feature>